<keyword evidence="5" id="KW-0800">Toxin</keyword>
<keyword evidence="12" id="KW-1185">Reference proteome</keyword>
<evidence type="ECO:0000259" key="10">
    <source>
        <dbReference type="Pfam" id="PF08548"/>
    </source>
</evidence>
<evidence type="ECO:0000256" key="7">
    <source>
        <dbReference type="ARBA" id="ARBA00023026"/>
    </source>
</evidence>
<dbReference type="PANTHER" id="PTHR38340">
    <property type="entry name" value="S-LAYER PROTEIN"/>
    <property type="match status" value="1"/>
</dbReference>
<evidence type="ECO:0000256" key="4">
    <source>
        <dbReference type="ARBA" id="ARBA00022525"/>
    </source>
</evidence>
<dbReference type="InterPro" id="IPR001343">
    <property type="entry name" value="Hemolysn_Ca-bd"/>
</dbReference>
<dbReference type="PANTHER" id="PTHR38340:SF1">
    <property type="entry name" value="S-LAYER PROTEIN"/>
    <property type="match status" value="1"/>
</dbReference>
<evidence type="ECO:0000256" key="8">
    <source>
        <dbReference type="ARBA" id="ARBA00023136"/>
    </source>
</evidence>
<dbReference type="GO" id="GO:0008237">
    <property type="term" value="F:metallopeptidase activity"/>
    <property type="evidence" value="ECO:0007669"/>
    <property type="project" value="InterPro"/>
</dbReference>
<dbReference type="InterPro" id="IPR018511">
    <property type="entry name" value="Hemolysin-typ_Ca-bd_CS"/>
</dbReference>
<dbReference type="InterPro" id="IPR003995">
    <property type="entry name" value="RTX_toxin_determinant-A"/>
</dbReference>
<dbReference type="GO" id="GO:0005509">
    <property type="term" value="F:calcium ion binding"/>
    <property type="evidence" value="ECO:0007669"/>
    <property type="project" value="InterPro"/>
</dbReference>
<dbReference type="PROSITE" id="PS00330">
    <property type="entry name" value="HEMOLYSIN_CALCIUM"/>
    <property type="match status" value="7"/>
</dbReference>
<evidence type="ECO:0000256" key="3">
    <source>
        <dbReference type="ARBA" id="ARBA00004613"/>
    </source>
</evidence>
<dbReference type="GO" id="GO:0016020">
    <property type="term" value="C:membrane"/>
    <property type="evidence" value="ECO:0007669"/>
    <property type="project" value="UniProtKB-SubCell"/>
</dbReference>
<comment type="caution">
    <text evidence="11">The sequence shown here is derived from an EMBL/GenBank/DDBJ whole genome shotgun (WGS) entry which is preliminary data.</text>
</comment>
<dbReference type="InterPro" id="IPR024079">
    <property type="entry name" value="MetalloPept_cat_dom_sf"/>
</dbReference>
<dbReference type="InterPro" id="IPR050557">
    <property type="entry name" value="RTX_toxin/Mannuronan_C5-epim"/>
</dbReference>
<comment type="cofactor">
    <cofactor evidence="1">
        <name>Ca(2+)</name>
        <dbReference type="ChEBI" id="CHEBI:29108"/>
    </cofactor>
</comment>
<keyword evidence="4" id="KW-0964">Secreted</keyword>
<dbReference type="InterPro" id="IPR007280">
    <property type="entry name" value="Peptidase_C_arc/bac"/>
</dbReference>
<dbReference type="PRINTS" id="PR01488">
    <property type="entry name" value="RTXTOXINA"/>
</dbReference>
<dbReference type="InterPro" id="IPR013858">
    <property type="entry name" value="Peptidase_M10B_C"/>
</dbReference>
<feature type="domain" description="Peptidase M10 serralysin C-terminal" evidence="10">
    <location>
        <begin position="284"/>
        <end position="427"/>
    </location>
</feature>
<reference evidence="11 12" key="1">
    <citation type="submission" date="2019-07" db="EMBL/GenBank/DDBJ databases">
        <title>Genomic Encyclopedia of Archaeal and Bacterial Type Strains, Phase II (KMG-II): from individual species to whole genera.</title>
        <authorList>
            <person name="Goeker M."/>
        </authorList>
    </citation>
    <scope>NUCLEOTIDE SEQUENCE [LARGE SCALE GENOMIC DNA]</scope>
    <source>
        <strain evidence="11 12">ATCC BAA-252</strain>
    </source>
</reference>
<sequence>MCNSCLSNQLSVSYDAKPVPAKVEDGGAGLNTHSFVLGVMGEVGSAGFSEEGASAAQNSEIWWVNDQSPENPFGKSEDYEAYLDYLGALPRSLTPETTAQPLVINVGELNNHPDYKAAAIGALNMWSSVTPMQFEVVDDVPFDPDTQWMEVVSPEVGEQSDGSAFSSDRYVSVGQRFHDTEPNLTDIGGYVFDTFIHEFGHEFGLNHPGLYNYSGPGGVQINYLNNATWTFDRQQYSVMSYFDGIDVGEDSRWSASTPLMGDIEAVIRRFFSTVDEDGIRTYQNIELNTGDNVYGFKSTEYGYELTSTGMQRDIGFVIHDTGGNDTIDFSGSTAGTILDLRAGQFSSVNGHRNNVSIFDGHNADQTQYFIENGIGSSHDDILIGNDGANILDGRGGADRMAGNDGDDIYYVDSAYDIVREEADGGNDTVIVLASGLDIGSFAHVENIIYADGGFAEPDTDDNESVAEVGADAQTARPVFGDGGNNTINGGAGSDVIFGLDGDDLLIGGRDTLASRDINNTIAIADLEDQTETDDGADSLYGGRGNDTLVGGAGNDLLDGGEGNDILRGQDGADIFRGGAGSDTVDYSTESPFQLLVNLETNVASGGTASGDTFDSIENLIGSDDRIDRFVGTDAANHFWGRGGGDVFNGRDGDDVLDGGNDGDILYGEGGNDTLIGGSGQDYLDGGSGIDTVVYEGSSAGVTIDLANGTASGGDADGPVQIVGRGTAIRHDIIVGVENAVGSSFDDRLIGDGGVNELFGAGGNDVLTGGSGADVLNGGEGSDTADYSDADTGVSLNLSRSKSEGDRYISIENLAGSGFDDRIKGDDGDNILTGQGGSDTLRAGDGDDILFGDFGDQAEAIPRPGLGSGYATLGPDATNNSIETAFDISNNFSLTEDPDIFDSTTVLHTTVSATGNGKGGYYSIDLAAGTILTIDIDGIADPNVHDSWVRLLDSDGNVVTENDDGGGDPGSTSNRDSSTVFVVEETGTYYILEGSWTSTSPDGWTEVVPVGSTYKLNVSVEFPPEPVQPGIAAADRLFGGNGDDFLDGGLGADVLVGGAGGDAFRFSTELGADNVDEIRDFNVADDKILLDRLIFSKLGEAGAFDETAFHMSSLGVSEDANDRIIYDTNDGVLWYDEDGSGQLAAVQFAAIGKRLEMTADDFVIV</sequence>
<comment type="subcellular location">
    <subcellularLocation>
        <location evidence="2">Membrane</location>
    </subcellularLocation>
    <subcellularLocation>
        <location evidence="3">Secreted</location>
    </subcellularLocation>
</comment>
<dbReference type="Proteomes" id="UP000320593">
    <property type="component" value="Unassembled WGS sequence"/>
</dbReference>
<keyword evidence="8" id="KW-0472">Membrane</keyword>
<evidence type="ECO:0000313" key="11">
    <source>
        <dbReference type="EMBL" id="TWI87332.1"/>
    </source>
</evidence>
<evidence type="ECO:0000313" key="12">
    <source>
        <dbReference type="Proteomes" id="UP000320593"/>
    </source>
</evidence>
<feature type="domain" description="Peptidase C-terminal archaeal/bacterial" evidence="9">
    <location>
        <begin position="920"/>
        <end position="990"/>
    </location>
</feature>
<dbReference type="GO" id="GO:0090729">
    <property type="term" value="F:toxin activity"/>
    <property type="evidence" value="ECO:0007669"/>
    <property type="project" value="UniProtKB-KW"/>
</dbReference>
<dbReference type="GO" id="GO:0005615">
    <property type="term" value="C:extracellular space"/>
    <property type="evidence" value="ECO:0007669"/>
    <property type="project" value="InterPro"/>
</dbReference>
<dbReference type="Pfam" id="PF04151">
    <property type="entry name" value="PPC"/>
    <property type="match status" value="1"/>
</dbReference>
<dbReference type="EMBL" id="VLLF01000005">
    <property type="protein sequence ID" value="TWI87332.1"/>
    <property type="molecule type" value="Genomic_DNA"/>
</dbReference>
<gene>
    <name evidence="11" type="ORF">JM93_02574</name>
</gene>
<name>A0A562T1C9_9HYPH</name>
<dbReference type="Gene3D" id="2.150.10.10">
    <property type="entry name" value="Serralysin-like metalloprotease, C-terminal"/>
    <property type="match status" value="4"/>
</dbReference>
<dbReference type="InterPro" id="IPR011049">
    <property type="entry name" value="Serralysin-like_metalloprot_C"/>
</dbReference>
<keyword evidence="7" id="KW-0843">Virulence</keyword>
<evidence type="ECO:0000256" key="6">
    <source>
        <dbReference type="ARBA" id="ARBA00022737"/>
    </source>
</evidence>
<dbReference type="SUPFAM" id="SSF51120">
    <property type="entry name" value="beta-Roll"/>
    <property type="match status" value="4"/>
</dbReference>
<keyword evidence="6" id="KW-0677">Repeat</keyword>
<dbReference type="Pfam" id="PF00353">
    <property type="entry name" value="HemolysinCabind"/>
    <property type="match status" value="8"/>
</dbReference>
<protein>
    <submittedName>
        <fullName evidence="11">Ca2+-binding RTX toxin-like protein</fullName>
    </submittedName>
</protein>
<dbReference type="SUPFAM" id="SSF55486">
    <property type="entry name" value="Metalloproteases ('zincins'), catalytic domain"/>
    <property type="match status" value="1"/>
</dbReference>
<dbReference type="AlphaFoldDB" id="A0A562T1C9"/>
<organism evidence="11 12">
    <name type="scientific">Roseibium hamelinense</name>
    <dbReference type="NCBI Taxonomy" id="150831"/>
    <lineage>
        <taxon>Bacteria</taxon>
        <taxon>Pseudomonadati</taxon>
        <taxon>Pseudomonadota</taxon>
        <taxon>Alphaproteobacteria</taxon>
        <taxon>Hyphomicrobiales</taxon>
        <taxon>Stappiaceae</taxon>
        <taxon>Roseibium</taxon>
    </lineage>
</organism>
<evidence type="ECO:0000259" key="9">
    <source>
        <dbReference type="Pfam" id="PF04151"/>
    </source>
</evidence>
<dbReference type="PRINTS" id="PR00313">
    <property type="entry name" value="CABNDNGRPT"/>
</dbReference>
<dbReference type="Gene3D" id="3.40.390.10">
    <property type="entry name" value="Collagenase (Catalytic Domain)"/>
    <property type="match status" value="1"/>
</dbReference>
<accession>A0A562T1C9</accession>
<evidence type="ECO:0000256" key="5">
    <source>
        <dbReference type="ARBA" id="ARBA00022656"/>
    </source>
</evidence>
<dbReference type="Pfam" id="PF08548">
    <property type="entry name" value="Peptidase_M10_C"/>
    <property type="match status" value="1"/>
</dbReference>
<evidence type="ECO:0000256" key="2">
    <source>
        <dbReference type="ARBA" id="ARBA00004370"/>
    </source>
</evidence>
<proteinExistence type="predicted"/>
<evidence type="ECO:0000256" key="1">
    <source>
        <dbReference type="ARBA" id="ARBA00001913"/>
    </source>
</evidence>